<dbReference type="RefSeq" id="WP_011822244.1">
    <property type="nucleotide sequence ID" value="NC_008818.1"/>
</dbReference>
<dbReference type="Proteomes" id="UP000002593">
    <property type="component" value="Chromosome"/>
</dbReference>
<keyword evidence="2" id="KW-1185">Reference proteome</keyword>
<gene>
    <name evidence="1" type="ordered locus">Hbut_1083</name>
</gene>
<name>A2BLR5_HYPBU</name>
<protein>
    <submittedName>
        <fullName evidence="1">Uncharacterized protein</fullName>
    </submittedName>
</protein>
<dbReference type="KEGG" id="hbu:Hbut_1083"/>
<accession>A2BLR5</accession>
<proteinExistence type="predicted"/>
<dbReference type="GeneID" id="4781687"/>
<sequence>MQAQLDTSVRLLARRLSERIDSYREARASLVELGRAVREIHNGLRVVHLTPSERASLIANIATIPLTAASIALGAPLTTALSKTATLLATLYRSGRLIDGLRDASLTLRLLLEELG</sequence>
<dbReference type="STRING" id="415426.Hbut_1083"/>
<dbReference type="EMBL" id="CP000493">
    <property type="protein sequence ID" value="ABM80926.1"/>
    <property type="molecule type" value="Genomic_DNA"/>
</dbReference>
<evidence type="ECO:0000313" key="1">
    <source>
        <dbReference type="EMBL" id="ABM80926.1"/>
    </source>
</evidence>
<organism evidence="1 2">
    <name type="scientific">Hyperthermus butylicus (strain DSM 5456 / JCM 9403 / PLM1-5)</name>
    <dbReference type="NCBI Taxonomy" id="415426"/>
    <lineage>
        <taxon>Archaea</taxon>
        <taxon>Thermoproteota</taxon>
        <taxon>Thermoprotei</taxon>
        <taxon>Desulfurococcales</taxon>
        <taxon>Pyrodictiaceae</taxon>
        <taxon>Hyperthermus</taxon>
    </lineage>
</organism>
<dbReference type="EnsemblBacteria" id="ABM80926">
    <property type="protein sequence ID" value="ABM80926"/>
    <property type="gene ID" value="Hbut_1083"/>
</dbReference>
<evidence type="ECO:0000313" key="2">
    <source>
        <dbReference type="Proteomes" id="UP000002593"/>
    </source>
</evidence>
<reference evidence="1 2" key="1">
    <citation type="journal article" date="2007" name="Archaea">
        <title>The genome of Hyperthermus butylicus: a sulfur-reducing, peptide fermenting, neutrophilic Crenarchaeote growing up to 108 degrees C.</title>
        <authorList>
            <person name="Brugger K."/>
            <person name="Chen L."/>
            <person name="Stark M."/>
            <person name="Zibat A."/>
            <person name="Redder P."/>
            <person name="Ruepp A."/>
            <person name="Awayez M."/>
            <person name="She Q."/>
            <person name="Garrett R.A."/>
            <person name="Klenk H.P."/>
        </authorList>
    </citation>
    <scope>NUCLEOTIDE SEQUENCE [LARGE SCALE GENOMIC DNA]</scope>
    <source>
        <strain evidence="2">DSM 5456 / JCM 9403 / PLM1-5</strain>
    </source>
</reference>
<dbReference type="HOGENOM" id="CLU_2091272_0_0_2"/>
<dbReference type="AlphaFoldDB" id="A2BLR5"/>